<reference evidence="2" key="1">
    <citation type="submission" date="2022-03" db="EMBL/GenBank/DDBJ databases">
        <authorList>
            <person name="Sayadi A."/>
        </authorList>
    </citation>
    <scope>NUCLEOTIDE SEQUENCE</scope>
</reference>
<name>A0A9P0PYW6_ACAOB</name>
<feature type="signal peptide" evidence="1">
    <location>
        <begin position="1"/>
        <end position="19"/>
    </location>
</feature>
<sequence>MFIFVALLYCNLLAEISRPRRFRDHPTPKGGCTPAPPRPPSLASVPENGVGWRHGNDHQHRASFWAEKGSISPLTNDAGDSNDKFNSCFGDRCKLSPVGDPSVPWWELATRKSRYRSCPALEMHTYSCDVFRQTAGLVKCREEREGGKIGKSNIDR</sequence>
<dbReference type="EMBL" id="CAKOFQ010007576">
    <property type="protein sequence ID" value="CAH2004195.1"/>
    <property type="molecule type" value="Genomic_DNA"/>
</dbReference>
<protein>
    <recommendedName>
        <fullName evidence="4">Secreted protein</fullName>
    </recommendedName>
</protein>
<feature type="chain" id="PRO_5040475980" description="Secreted protein" evidence="1">
    <location>
        <begin position="20"/>
        <end position="156"/>
    </location>
</feature>
<dbReference type="Proteomes" id="UP001152888">
    <property type="component" value="Unassembled WGS sequence"/>
</dbReference>
<keyword evidence="1" id="KW-0732">Signal</keyword>
<organism evidence="2 3">
    <name type="scientific">Acanthoscelides obtectus</name>
    <name type="common">Bean weevil</name>
    <name type="synonym">Bruchus obtectus</name>
    <dbReference type="NCBI Taxonomy" id="200917"/>
    <lineage>
        <taxon>Eukaryota</taxon>
        <taxon>Metazoa</taxon>
        <taxon>Ecdysozoa</taxon>
        <taxon>Arthropoda</taxon>
        <taxon>Hexapoda</taxon>
        <taxon>Insecta</taxon>
        <taxon>Pterygota</taxon>
        <taxon>Neoptera</taxon>
        <taxon>Endopterygota</taxon>
        <taxon>Coleoptera</taxon>
        <taxon>Polyphaga</taxon>
        <taxon>Cucujiformia</taxon>
        <taxon>Chrysomeloidea</taxon>
        <taxon>Chrysomelidae</taxon>
        <taxon>Bruchinae</taxon>
        <taxon>Bruchini</taxon>
        <taxon>Acanthoscelides</taxon>
    </lineage>
</organism>
<gene>
    <name evidence="2" type="ORF">ACAOBT_LOCUS27860</name>
</gene>
<dbReference type="OrthoDB" id="2161974at2759"/>
<evidence type="ECO:0000256" key="1">
    <source>
        <dbReference type="SAM" id="SignalP"/>
    </source>
</evidence>
<proteinExistence type="predicted"/>
<evidence type="ECO:0000313" key="2">
    <source>
        <dbReference type="EMBL" id="CAH2004195.1"/>
    </source>
</evidence>
<dbReference type="AlphaFoldDB" id="A0A9P0PYW6"/>
<keyword evidence="3" id="KW-1185">Reference proteome</keyword>
<evidence type="ECO:0008006" key="4">
    <source>
        <dbReference type="Google" id="ProtNLM"/>
    </source>
</evidence>
<comment type="caution">
    <text evidence="2">The sequence shown here is derived from an EMBL/GenBank/DDBJ whole genome shotgun (WGS) entry which is preliminary data.</text>
</comment>
<accession>A0A9P0PYW6</accession>
<evidence type="ECO:0000313" key="3">
    <source>
        <dbReference type="Proteomes" id="UP001152888"/>
    </source>
</evidence>